<reference evidence="1" key="1">
    <citation type="submission" date="2021-06" db="EMBL/GenBank/DDBJ databases">
        <authorList>
            <person name="Kallberg Y."/>
            <person name="Tangrot J."/>
            <person name="Rosling A."/>
        </authorList>
    </citation>
    <scope>NUCLEOTIDE SEQUENCE</scope>
    <source>
        <strain evidence="1">AU212A</strain>
    </source>
</reference>
<name>A0ACA9L1T6_9GLOM</name>
<keyword evidence="2" id="KW-1185">Reference proteome</keyword>
<feature type="non-terminal residue" evidence="1">
    <location>
        <position position="1"/>
    </location>
</feature>
<gene>
    <name evidence="1" type="ORF">SCALOS_LOCUS3235</name>
</gene>
<organism evidence="1 2">
    <name type="scientific">Scutellospora calospora</name>
    <dbReference type="NCBI Taxonomy" id="85575"/>
    <lineage>
        <taxon>Eukaryota</taxon>
        <taxon>Fungi</taxon>
        <taxon>Fungi incertae sedis</taxon>
        <taxon>Mucoromycota</taxon>
        <taxon>Glomeromycotina</taxon>
        <taxon>Glomeromycetes</taxon>
        <taxon>Diversisporales</taxon>
        <taxon>Gigasporaceae</taxon>
        <taxon>Scutellospora</taxon>
    </lineage>
</organism>
<sequence length="108" mass="13280">KYVIFNEMSTILSQHETINSRIIVRLSESLQQEYNNILPFNSSINQQHERCQTTLQKTEIEVRRYEKINLKVKRWLEEIQRESEDNEIFEKTTELQKDLLEFFFYCDW</sequence>
<proteinExistence type="predicted"/>
<accession>A0ACA9L1T6</accession>
<comment type="caution">
    <text evidence="1">The sequence shown here is derived from an EMBL/GenBank/DDBJ whole genome shotgun (WGS) entry which is preliminary data.</text>
</comment>
<evidence type="ECO:0000313" key="2">
    <source>
        <dbReference type="Proteomes" id="UP000789860"/>
    </source>
</evidence>
<dbReference type="Proteomes" id="UP000789860">
    <property type="component" value="Unassembled WGS sequence"/>
</dbReference>
<protein>
    <submittedName>
        <fullName evidence="1">10465_t:CDS:1</fullName>
    </submittedName>
</protein>
<dbReference type="EMBL" id="CAJVPM010003405">
    <property type="protein sequence ID" value="CAG8500868.1"/>
    <property type="molecule type" value="Genomic_DNA"/>
</dbReference>
<evidence type="ECO:0000313" key="1">
    <source>
        <dbReference type="EMBL" id="CAG8500868.1"/>
    </source>
</evidence>